<organism evidence="4 5">
    <name type="scientific">Planosporangium mesophilum</name>
    <dbReference type="NCBI Taxonomy" id="689768"/>
    <lineage>
        <taxon>Bacteria</taxon>
        <taxon>Bacillati</taxon>
        <taxon>Actinomycetota</taxon>
        <taxon>Actinomycetes</taxon>
        <taxon>Micromonosporales</taxon>
        <taxon>Micromonosporaceae</taxon>
        <taxon>Planosporangium</taxon>
    </lineage>
</organism>
<keyword evidence="1" id="KW-0723">Serine/threonine-protein kinase</keyword>
<dbReference type="CDD" id="cd16936">
    <property type="entry name" value="HATPase_RsbW-like"/>
    <property type="match status" value="1"/>
</dbReference>
<dbReference type="NCBIfam" id="NF041045">
    <property type="entry name" value="RsbA_anti_sig"/>
    <property type="match status" value="1"/>
</dbReference>
<proteinExistence type="predicted"/>
<dbReference type="PANTHER" id="PTHR35526">
    <property type="entry name" value="ANTI-SIGMA-F FACTOR RSBW-RELATED"/>
    <property type="match status" value="1"/>
</dbReference>
<keyword evidence="1" id="KW-0808">Transferase</keyword>
<dbReference type="InterPro" id="IPR003594">
    <property type="entry name" value="HATPase_dom"/>
</dbReference>
<dbReference type="PANTHER" id="PTHR35526:SF3">
    <property type="entry name" value="ANTI-SIGMA-F FACTOR RSBW"/>
    <property type="match status" value="1"/>
</dbReference>
<dbReference type="InterPro" id="IPR050267">
    <property type="entry name" value="Anti-sigma-factor_SerPK"/>
</dbReference>
<name>A0A8J3X3S7_9ACTN</name>
<keyword evidence="1" id="KW-0418">Kinase</keyword>
<reference evidence="4" key="1">
    <citation type="submission" date="2021-01" db="EMBL/GenBank/DDBJ databases">
        <title>Whole genome shotgun sequence of Planosporangium mesophilum NBRC 109066.</title>
        <authorList>
            <person name="Komaki H."/>
            <person name="Tamura T."/>
        </authorList>
    </citation>
    <scope>NUCLEOTIDE SEQUENCE</scope>
    <source>
        <strain evidence="4">NBRC 109066</strain>
    </source>
</reference>
<dbReference type="SUPFAM" id="SSF55874">
    <property type="entry name" value="ATPase domain of HSP90 chaperone/DNA topoisomerase II/histidine kinase"/>
    <property type="match status" value="1"/>
</dbReference>
<dbReference type="InterPro" id="IPR047718">
    <property type="entry name" value="RsbA-like_anti_sig"/>
</dbReference>
<gene>
    <name evidence="4" type="ORF">Pme01_59130</name>
</gene>
<sequence length="310" mass="33355">MSATTRVSFQHEALVYRTSDELLAGTVPFVRGGLNADEPVLVAVPPASMEPIRSALGDSAEQVRFLDMTEAGRNPGRIIPAVLHSFVNRHAPRRVRVIGEPIWAGRSAAEYPACVQHEALINLAFADADAVILCPYDARRLAGSALADAERTHPMIVNGDERRASDAYAHPHTVVAAFNRPLPDPVVAPATFVFDADDLPAVRRFVADHAGRAGLAGARIADLEVAVNEVATNAVIHGGGPGTLRVWPERGYVVCEVSDPGHLIDPLAGRIPPDPDSEHGRGLLLVNYLCDLVRTHTDRGSTTFRLHMHV</sequence>
<dbReference type="InterPro" id="IPR025847">
    <property type="entry name" value="MEDS_domain"/>
</dbReference>
<protein>
    <submittedName>
        <fullName evidence="4">Anti-sigma regulatory factor</fullName>
    </submittedName>
</protein>
<feature type="domain" description="MEDS" evidence="3">
    <location>
        <begin position="11"/>
        <end position="154"/>
    </location>
</feature>
<dbReference type="EMBL" id="BOON01000073">
    <property type="protein sequence ID" value="GII26316.1"/>
    <property type="molecule type" value="Genomic_DNA"/>
</dbReference>
<dbReference type="GO" id="GO:0004674">
    <property type="term" value="F:protein serine/threonine kinase activity"/>
    <property type="evidence" value="ECO:0007669"/>
    <property type="project" value="UniProtKB-KW"/>
</dbReference>
<comment type="caution">
    <text evidence="4">The sequence shown here is derived from an EMBL/GenBank/DDBJ whole genome shotgun (WGS) entry which is preliminary data.</text>
</comment>
<keyword evidence="5" id="KW-1185">Reference proteome</keyword>
<feature type="domain" description="Histidine kinase/HSP90-like ATPase" evidence="2">
    <location>
        <begin position="195"/>
        <end position="305"/>
    </location>
</feature>
<evidence type="ECO:0000313" key="4">
    <source>
        <dbReference type="EMBL" id="GII26316.1"/>
    </source>
</evidence>
<evidence type="ECO:0000313" key="5">
    <source>
        <dbReference type="Proteomes" id="UP000599074"/>
    </source>
</evidence>
<evidence type="ECO:0000256" key="1">
    <source>
        <dbReference type="ARBA" id="ARBA00022527"/>
    </source>
</evidence>
<dbReference type="InterPro" id="IPR036890">
    <property type="entry name" value="HATPase_C_sf"/>
</dbReference>
<dbReference type="AlphaFoldDB" id="A0A8J3X3S7"/>
<dbReference type="Gene3D" id="3.30.565.10">
    <property type="entry name" value="Histidine kinase-like ATPase, C-terminal domain"/>
    <property type="match status" value="1"/>
</dbReference>
<accession>A0A8J3X3S7</accession>
<dbReference type="Pfam" id="PF14417">
    <property type="entry name" value="MEDS"/>
    <property type="match status" value="1"/>
</dbReference>
<evidence type="ECO:0000259" key="2">
    <source>
        <dbReference type="Pfam" id="PF13581"/>
    </source>
</evidence>
<dbReference type="Proteomes" id="UP000599074">
    <property type="component" value="Unassembled WGS sequence"/>
</dbReference>
<dbReference type="RefSeq" id="WP_168115190.1">
    <property type="nucleotide sequence ID" value="NZ_BOON01000073.1"/>
</dbReference>
<evidence type="ECO:0000259" key="3">
    <source>
        <dbReference type="Pfam" id="PF14417"/>
    </source>
</evidence>
<dbReference type="Pfam" id="PF13581">
    <property type="entry name" value="HATPase_c_2"/>
    <property type="match status" value="1"/>
</dbReference>